<dbReference type="HOGENOM" id="CLU_1194908_0_0_1"/>
<reference evidence="2 3" key="1">
    <citation type="submission" date="2015-01" db="EMBL/GenBank/DDBJ databases">
        <title>The Genome Sequence of Exophiala mesophila CBS40295.</title>
        <authorList>
            <consortium name="The Broad Institute Genomics Platform"/>
            <person name="Cuomo C."/>
            <person name="de Hoog S."/>
            <person name="Gorbushina A."/>
            <person name="Stielow B."/>
            <person name="Teixiera M."/>
            <person name="Abouelleil A."/>
            <person name="Chapman S.B."/>
            <person name="Priest M."/>
            <person name="Young S.K."/>
            <person name="Wortman J."/>
            <person name="Nusbaum C."/>
            <person name="Birren B."/>
        </authorList>
    </citation>
    <scope>NUCLEOTIDE SEQUENCE [LARGE SCALE GENOMIC DNA]</scope>
    <source>
        <strain evidence="2 3">CBS 40295</strain>
    </source>
</reference>
<sequence>MHMHHSIIFIGLVLPNLVYGAPGTGVQSPDGLTLLRRALHKARAPQYDEYVPFKINEDYCLWMPKGDCYMNKAFDYIWEYMKYDPPKYDEYDWYKADYKADEGVYASGKGALDEYEENLIYLYDTINNHAGYDEYDYDYEEYIDNAEDKYCVWWYEGKCWTNDVVKYIDGIWNKTDPYKKREVKRQDKSDWSVYSTSTGIQSWYATACWDLMVAINKYGPLKYEWESDDYDN</sequence>
<dbReference type="OrthoDB" id="10270623at2759"/>
<dbReference type="Proteomes" id="UP000054302">
    <property type="component" value="Unassembled WGS sequence"/>
</dbReference>
<proteinExistence type="predicted"/>
<keyword evidence="1" id="KW-0732">Signal</keyword>
<protein>
    <submittedName>
        <fullName evidence="2">Uncharacterized protein</fullName>
    </submittedName>
</protein>
<accession>A0A0D1ZN59</accession>
<gene>
    <name evidence="2" type="ORF">PV10_09150</name>
</gene>
<evidence type="ECO:0000313" key="3">
    <source>
        <dbReference type="Proteomes" id="UP000054302"/>
    </source>
</evidence>
<name>A0A0D1ZN59_EXOME</name>
<evidence type="ECO:0000313" key="2">
    <source>
        <dbReference type="EMBL" id="KIV88233.1"/>
    </source>
</evidence>
<dbReference type="VEuPathDB" id="FungiDB:PV10_09150"/>
<evidence type="ECO:0000256" key="1">
    <source>
        <dbReference type="SAM" id="SignalP"/>
    </source>
</evidence>
<dbReference type="EMBL" id="KN847526">
    <property type="protein sequence ID" value="KIV88233.1"/>
    <property type="molecule type" value="Genomic_DNA"/>
</dbReference>
<feature type="chain" id="PRO_5002252974" evidence="1">
    <location>
        <begin position="21"/>
        <end position="232"/>
    </location>
</feature>
<keyword evidence="3" id="KW-1185">Reference proteome</keyword>
<dbReference type="RefSeq" id="XP_016219807.1">
    <property type="nucleotide sequence ID" value="XM_016374263.1"/>
</dbReference>
<dbReference type="AlphaFoldDB" id="A0A0D1ZN59"/>
<feature type="signal peptide" evidence="1">
    <location>
        <begin position="1"/>
        <end position="20"/>
    </location>
</feature>
<organism evidence="2 3">
    <name type="scientific">Exophiala mesophila</name>
    <name type="common">Black yeast-like fungus</name>
    <dbReference type="NCBI Taxonomy" id="212818"/>
    <lineage>
        <taxon>Eukaryota</taxon>
        <taxon>Fungi</taxon>
        <taxon>Dikarya</taxon>
        <taxon>Ascomycota</taxon>
        <taxon>Pezizomycotina</taxon>
        <taxon>Eurotiomycetes</taxon>
        <taxon>Chaetothyriomycetidae</taxon>
        <taxon>Chaetothyriales</taxon>
        <taxon>Herpotrichiellaceae</taxon>
        <taxon>Exophiala</taxon>
    </lineage>
</organism>
<dbReference type="GeneID" id="27326995"/>